<dbReference type="InterPro" id="IPR029026">
    <property type="entry name" value="tRNA_m1G_MTases_N"/>
</dbReference>
<protein>
    <submittedName>
        <fullName evidence="4">TrmH family tRNA/rRNA methyltransferase</fullName>
    </submittedName>
</protein>
<dbReference type="SUPFAM" id="SSF75217">
    <property type="entry name" value="alpha/beta knot"/>
    <property type="match status" value="1"/>
</dbReference>
<dbReference type="SUPFAM" id="SSF55315">
    <property type="entry name" value="L30e-like"/>
    <property type="match status" value="1"/>
</dbReference>
<dbReference type="Gene3D" id="3.30.1330.30">
    <property type="match status" value="1"/>
</dbReference>
<dbReference type="Gene3D" id="3.40.1280.10">
    <property type="match status" value="1"/>
</dbReference>
<dbReference type="InterPro" id="IPR051259">
    <property type="entry name" value="rRNA_Methyltransferase"/>
</dbReference>
<gene>
    <name evidence="4" type="ORF">Rcae01_01469</name>
</gene>
<dbReference type="Pfam" id="PF00588">
    <property type="entry name" value="SpoU_methylase"/>
    <property type="match status" value="1"/>
</dbReference>
<dbReference type="InterPro" id="IPR001537">
    <property type="entry name" value="SpoU_MeTrfase"/>
</dbReference>
<evidence type="ECO:0000256" key="1">
    <source>
        <dbReference type="ARBA" id="ARBA00022603"/>
    </source>
</evidence>
<sequence>MNSSRVIQATGIDDPRIAIYRDLRHRELSKNGNHFVVEGNWVVRRLIESDYEIESILVQQHRSDEYAQIVPAEVPIYTLSDTDISQLIGFEFHRGVLACGVRPQIATIDDFIALPEIPKLSVALLGVSEPENVGSIFRSAAALGIDHLFVDRKTIDPFHRRVIRVSMAAVFKHRLFRLDDPLSDLQRLTTSTAIRTIASTLQPPATRLKDLDVNSQPALLIVGNEASGVDTAIQRFASDRVTIPMQLGTDSLNVAVATAILMHALADPNALADPDTA</sequence>
<dbReference type="GO" id="GO:0008168">
    <property type="term" value="F:methyltransferase activity"/>
    <property type="evidence" value="ECO:0007669"/>
    <property type="project" value="UniProtKB-KW"/>
</dbReference>
<name>A0ABP9VLE2_9BACT</name>
<dbReference type="PANTHER" id="PTHR43191">
    <property type="entry name" value="RRNA METHYLTRANSFERASE 3"/>
    <property type="match status" value="1"/>
</dbReference>
<dbReference type="CDD" id="cd18095">
    <property type="entry name" value="SpoU-like_rRNA-MTase"/>
    <property type="match status" value="1"/>
</dbReference>
<dbReference type="EMBL" id="BAABRO010000002">
    <property type="protein sequence ID" value="GAA5506019.1"/>
    <property type="molecule type" value="Genomic_DNA"/>
</dbReference>
<reference evidence="4 5" key="1">
    <citation type="submission" date="2024-02" db="EMBL/GenBank/DDBJ databases">
        <title>Rhodopirellula caenicola NBRC 110016.</title>
        <authorList>
            <person name="Ichikawa N."/>
            <person name="Katano-Makiyama Y."/>
            <person name="Hidaka K."/>
        </authorList>
    </citation>
    <scope>NUCLEOTIDE SEQUENCE [LARGE SCALE GENOMIC DNA]</scope>
    <source>
        <strain evidence="4 5">NBRC 110016</strain>
    </source>
</reference>
<organism evidence="4 5">
    <name type="scientific">Novipirellula caenicola</name>
    <dbReference type="NCBI Taxonomy" id="1536901"/>
    <lineage>
        <taxon>Bacteria</taxon>
        <taxon>Pseudomonadati</taxon>
        <taxon>Planctomycetota</taxon>
        <taxon>Planctomycetia</taxon>
        <taxon>Pirellulales</taxon>
        <taxon>Pirellulaceae</taxon>
        <taxon>Novipirellula</taxon>
    </lineage>
</organism>
<dbReference type="RefSeq" id="WP_345682987.1">
    <property type="nucleotide sequence ID" value="NZ_BAABRO010000002.1"/>
</dbReference>
<feature type="domain" description="tRNA/rRNA methyltransferase SpoU type" evidence="3">
    <location>
        <begin position="120"/>
        <end position="263"/>
    </location>
</feature>
<dbReference type="InterPro" id="IPR029064">
    <property type="entry name" value="Ribosomal_eL30-like_sf"/>
</dbReference>
<accession>A0ABP9VLE2</accession>
<evidence type="ECO:0000259" key="3">
    <source>
        <dbReference type="Pfam" id="PF00588"/>
    </source>
</evidence>
<evidence type="ECO:0000313" key="4">
    <source>
        <dbReference type="EMBL" id="GAA5506019.1"/>
    </source>
</evidence>
<keyword evidence="1 4" id="KW-0489">Methyltransferase</keyword>
<keyword evidence="2" id="KW-0808">Transferase</keyword>
<dbReference type="InterPro" id="IPR029028">
    <property type="entry name" value="Alpha/beta_knot_MTases"/>
</dbReference>
<proteinExistence type="predicted"/>
<dbReference type="Proteomes" id="UP001416858">
    <property type="component" value="Unassembled WGS sequence"/>
</dbReference>
<comment type="caution">
    <text evidence="4">The sequence shown here is derived from an EMBL/GenBank/DDBJ whole genome shotgun (WGS) entry which is preliminary data.</text>
</comment>
<dbReference type="GO" id="GO:0032259">
    <property type="term" value="P:methylation"/>
    <property type="evidence" value="ECO:0007669"/>
    <property type="project" value="UniProtKB-KW"/>
</dbReference>
<evidence type="ECO:0000313" key="5">
    <source>
        <dbReference type="Proteomes" id="UP001416858"/>
    </source>
</evidence>
<keyword evidence="5" id="KW-1185">Reference proteome</keyword>
<dbReference type="PANTHER" id="PTHR43191:SF12">
    <property type="entry name" value="RRNA METHYLASE"/>
    <property type="match status" value="1"/>
</dbReference>
<evidence type="ECO:0000256" key="2">
    <source>
        <dbReference type="ARBA" id="ARBA00022679"/>
    </source>
</evidence>